<protein>
    <submittedName>
        <fullName evidence="2">Conserved domain protein</fullName>
    </submittedName>
</protein>
<dbReference type="HOGENOM" id="CLU_2409839_0_0_6"/>
<gene>
    <name evidence="2" type="ordered locus">MCA2308</name>
</gene>
<feature type="region of interest" description="Disordered" evidence="1">
    <location>
        <begin position="30"/>
        <end position="92"/>
    </location>
</feature>
<dbReference type="eggNOG" id="COG1741">
    <property type="taxonomic scope" value="Bacteria"/>
</dbReference>
<feature type="compositionally biased region" description="Basic and acidic residues" evidence="1">
    <location>
        <begin position="48"/>
        <end position="58"/>
    </location>
</feature>
<evidence type="ECO:0000256" key="1">
    <source>
        <dbReference type="SAM" id="MobiDB-lite"/>
    </source>
</evidence>
<sequence>MKLGNPLAAHRRLPCRTFTTSTLMFEGHRHQEDSVGHRGDPGPGDVQRMPHERGDAEVSVRTVRSGHHRLRQAGISDRAGPSPDRHTGDIIP</sequence>
<organism evidence="2 3">
    <name type="scientific">Methylococcus capsulatus (strain ATCC 33009 / NCIMB 11132 / Bath)</name>
    <dbReference type="NCBI Taxonomy" id="243233"/>
    <lineage>
        <taxon>Bacteria</taxon>
        <taxon>Pseudomonadati</taxon>
        <taxon>Pseudomonadota</taxon>
        <taxon>Gammaproteobacteria</taxon>
        <taxon>Methylococcales</taxon>
        <taxon>Methylococcaceae</taxon>
        <taxon>Methylococcus</taxon>
    </lineage>
</organism>
<dbReference type="STRING" id="243233.MCA2308"/>
<dbReference type="AlphaFoldDB" id="Q605H6"/>
<dbReference type="Proteomes" id="UP000006821">
    <property type="component" value="Chromosome"/>
</dbReference>
<proteinExistence type="predicted"/>
<feature type="compositionally biased region" description="Basic and acidic residues" evidence="1">
    <location>
        <begin position="83"/>
        <end position="92"/>
    </location>
</feature>
<dbReference type="Gene3D" id="2.60.120.10">
    <property type="entry name" value="Jelly Rolls"/>
    <property type="match status" value="1"/>
</dbReference>
<evidence type="ECO:0000313" key="2">
    <source>
        <dbReference type="EMBL" id="AAU91647.1"/>
    </source>
</evidence>
<feature type="compositionally biased region" description="Basic and acidic residues" evidence="1">
    <location>
        <begin position="30"/>
        <end position="40"/>
    </location>
</feature>
<evidence type="ECO:0000313" key="3">
    <source>
        <dbReference type="Proteomes" id="UP000006821"/>
    </source>
</evidence>
<name>Q605H6_METCA</name>
<accession>Q605H6</accession>
<dbReference type="KEGG" id="mca:MCA2308"/>
<dbReference type="EMBL" id="AE017282">
    <property type="protein sequence ID" value="AAU91647.1"/>
    <property type="molecule type" value="Genomic_DNA"/>
</dbReference>
<reference evidence="2 3" key="1">
    <citation type="journal article" date="2004" name="PLoS Biol.">
        <title>Genomic insights into methanotrophy: the complete genome sequence of Methylococcus capsulatus (Bath).</title>
        <authorList>
            <person name="Ward N.L."/>
            <person name="Larsen O."/>
            <person name="Sakwa J."/>
            <person name="Bruseth L."/>
            <person name="Khouri H.M."/>
            <person name="Durkin A.S."/>
            <person name="Dimitrov G."/>
            <person name="Jiang L."/>
            <person name="Scanlan D."/>
            <person name="Kang K.H."/>
            <person name="Lewis M.R."/>
            <person name="Nelson K.E."/>
            <person name="Methe B.A."/>
            <person name="Wu M."/>
            <person name="Heidelberg J.F."/>
            <person name="Paulsen I.T."/>
            <person name="Fouts D.E."/>
            <person name="Ravel J."/>
            <person name="Tettelin H."/>
            <person name="Ren Q."/>
            <person name="Read T.D."/>
            <person name="DeBoy R.T."/>
            <person name="Seshadri R."/>
            <person name="Salzberg S.L."/>
            <person name="Jensen H.B."/>
            <person name="Birkeland N.K."/>
            <person name="Nelson W.C."/>
            <person name="Dodson R.J."/>
            <person name="Grindhaug S.H."/>
            <person name="Holt I.E."/>
            <person name="Eidhammer I."/>
            <person name="Jonasen I."/>
            <person name="Vanaken S."/>
            <person name="Utterback T.R."/>
            <person name="Feldblyum T.V."/>
            <person name="Fraser C.M."/>
            <person name="Lillehaug J.R."/>
            <person name="Eisen J.A."/>
        </authorList>
    </citation>
    <scope>NUCLEOTIDE SEQUENCE [LARGE SCALE GENOMIC DNA]</scope>
    <source>
        <strain evidence="3">ATCC 33009 / NCIMB 11132 / Bath</strain>
    </source>
</reference>
<dbReference type="InterPro" id="IPR014710">
    <property type="entry name" value="RmlC-like_jellyroll"/>
</dbReference>